<dbReference type="InterPro" id="IPR036010">
    <property type="entry name" value="2Fe-2S_ferredoxin-like_sf"/>
</dbReference>
<dbReference type="SUPFAM" id="SSF50800">
    <property type="entry name" value="PK beta-barrel domain-like"/>
    <property type="match status" value="1"/>
</dbReference>
<keyword evidence="1" id="KW-0408">Iron</keyword>
<dbReference type="Pfam" id="PF00111">
    <property type="entry name" value="Fer2"/>
    <property type="match status" value="1"/>
</dbReference>
<dbReference type="InterPro" id="IPR017927">
    <property type="entry name" value="FAD-bd_FR_type"/>
</dbReference>
<evidence type="ECO:0000256" key="1">
    <source>
        <dbReference type="ARBA" id="ARBA00022714"/>
    </source>
</evidence>
<dbReference type="PROSITE" id="PS51340">
    <property type="entry name" value="MOSC"/>
    <property type="match status" value="1"/>
</dbReference>
<evidence type="ECO:0000259" key="3">
    <source>
        <dbReference type="PROSITE" id="PS51085"/>
    </source>
</evidence>
<dbReference type="AlphaFoldDB" id="A0A6A6QQJ3"/>
<organism evidence="6 7">
    <name type="scientific">Lophium mytilinum</name>
    <dbReference type="NCBI Taxonomy" id="390894"/>
    <lineage>
        <taxon>Eukaryota</taxon>
        <taxon>Fungi</taxon>
        <taxon>Dikarya</taxon>
        <taxon>Ascomycota</taxon>
        <taxon>Pezizomycotina</taxon>
        <taxon>Dothideomycetes</taxon>
        <taxon>Pleosporomycetidae</taxon>
        <taxon>Mytilinidiales</taxon>
        <taxon>Mytilinidiaceae</taxon>
        <taxon>Lophium</taxon>
    </lineage>
</organism>
<dbReference type="InterPro" id="IPR005302">
    <property type="entry name" value="MoCF_Sase_C"/>
</dbReference>
<feature type="domain" description="2Fe-2S ferredoxin-type" evidence="3">
    <location>
        <begin position="469"/>
        <end position="549"/>
    </location>
</feature>
<keyword evidence="1" id="KW-0479">Metal-binding</keyword>
<dbReference type="InterPro" id="IPR012675">
    <property type="entry name" value="Beta-grasp_dom_sf"/>
</dbReference>
<protein>
    <submittedName>
        <fullName evidence="6">Putative vanillate O-demethylase oxidoreductase</fullName>
    </submittedName>
</protein>
<proteinExistence type="predicted"/>
<keyword evidence="1" id="KW-0001">2Fe-2S</keyword>
<dbReference type="GO" id="GO:0016491">
    <property type="term" value="F:oxidoreductase activity"/>
    <property type="evidence" value="ECO:0007669"/>
    <property type="project" value="InterPro"/>
</dbReference>
<dbReference type="GO" id="GO:0051537">
    <property type="term" value="F:2 iron, 2 sulfur cluster binding"/>
    <property type="evidence" value="ECO:0007669"/>
    <property type="project" value="UniProtKB-KW"/>
</dbReference>
<dbReference type="InterPro" id="IPR039261">
    <property type="entry name" value="FNR_nucleotide-bd"/>
</dbReference>
<dbReference type="GO" id="GO:0030151">
    <property type="term" value="F:molybdenum ion binding"/>
    <property type="evidence" value="ECO:0007669"/>
    <property type="project" value="InterPro"/>
</dbReference>
<dbReference type="CDD" id="cd06185">
    <property type="entry name" value="PDR_like"/>
    <property type="match status" value="1"/>
</dbReference>
<dbReference type="Pfam" id="PF03473">
    <property type="entry name" value="MOSC"/>
    <property type="match status" value="1"/>
</dbReference>
<dbReference type="GO" id="GO:0030170">
    <property type="term" value="F:pyridoxal phosphate binding"/>
    <property type="evidence" value="ECO:0007669"/>
    <property type="project" value="InterPro"/>
</dbReference>
<feature type="domain" description="FAD-binding FR-type" evidence="5">
    <location>
        <begin position="245"/>
        <end position="346"/>
    </location>
</feature>
<evidence type="ECO:0000313" key="6">
    <source>
        <dbReference type="EMBL" id="KAF2494758.1"/>
    </source>
</evidence>
<dbReference type="Gene3D" id="3.40.50.80">
    <property type="entry name" value="Nucleotide-binding domain of ferredoxin-NADP reductase (FNR) module"/>
    <property type="match status" value="1"/>
</dbReference>
<dbReference type="Gene3D" id="3.10.20.30">
    <property type="match status" value="1"/>
</dbReference>
<name>A0A6A6QQJ3_9PEZI</name>
<dbReference type="Proteomes" id="UP000799750">
    <property type="component" value="Unassembled WGS sequence"/>
</dbReference>
<dbReference type="PROSITE" id="PS00197">
    <property type="entry name" value="2FE2S_FER_1"/>
    <property type="match status" value="1"/>
</dbReference>
<dbReference type="PROSITE" id="PS51085">
    <property type="entry name" value="2FE2S_FER_2"/>
    <property type="match status" value="1"/>
</dbReference>
<dbReference type="InterPro" id="IPR001041">
    <property type="entry name" value="2Fe-2S_ferredoxin-type"/>
</dbReference>
<dbReference type="SUPFAM" id="SSF63380">
    <property type="entry name" value="Riboflavin synthase domain-like"/>
    <property type="match status" value="1"/>
</dbReference>
<sequence>MAVIEITELEQPFQSEKLDQVRTGKIKKVFGGKALSAIYKIPHKDAVKVSKLGCEGDEHHFEFHGGPDKALLHYCSRHYDSWKAELPSSTHLFSPGGFGENLVSSSANERNMCIGDILSIGNELIVQVSEPRAPCYNLNHRFEVKDMSMRCQTLARTGWLYRILQEGSIQPGDEIRMLKRLNSKWTVAAVQHYLYIEMNNIEMMKKLVDLEELGEAIKKIFRNRLNKKFEDQQSRLLGDESMVLNTWSEYRIAEKKMETPQIVSFVLEAVDPVESPAAVQPGSYVRLKLGGKLVRAYSVIGGTENRFELGIALDANSRGGSKFLHESTKCGDMLTVGKVTASFPLSQEADHHIIIAGGIGITAFIAAAQYLQSSGASYDFHLAVGSDVPFRRHLDPLGEHVTIYNKAEGNRLDISKVLAKGNDNTHVYCCGPERLMEGITKAAEEMGLPKSNIHFETFQVSTSGDPFVAELTVSKKKIEVSGAQSLLDALRDTGFDIPSSCEAGNCGTCRVTVCGGRIEHRGTGLEEEEKENTMLTCVSRGIGEISLEL</sequence>
<dbReference type="PROSITE" id="PS51384">
    <property type="entry name" value="FAD_FR"/>
    <property type="match status" value="1"/>
</dbReference>
<dbReference type="EMBL" id="MU004190">
    <property type="protein sequence ID" value="KAF2494758.1"/>
    <property type="molecule type" value="Genomic_DNA"/>
</dbReference>
<dbReference type="CDD" id="cd00207">
    <property type="entry name" value="fer2"/>
    <property type="match status" value="1"/>
</dbReference>
<dbReference type="InterPro" id="IPR052353">
    <property type="entry name" value="Benzoxazolinone_Detox_Enz"/>
</dbReference>
<dbReference type="PANTHER" id="PTHR30212">
    <property type="entry name" value="PROTEIN YIIM"/>
    <property type="match status" value="1"/>
</dbReference>
<accession>A0A6A6QQJ3</accession>
<dbReference type="InterPro" id="IPR006058">
    <property type="entry name" value="2Fe2S_fd_BS"/>
</dbReference>
<feature type="domain" description="MOSC" evidence="4">
    <location>
        <begin position="39"/>
        <end position="178"/>
    </location>
</feature>
<dbReference type="OrthoDB" id="5390at2759"/>
<dbReference type="Gene3D" id="2.40.33.20">
    <property type="entry name" value="PK beta-barrel domain-like"/>
    <property type="match status" value="1"/>
</dbReference>
<dbReference type="InterPro" id="IPR017938">
    <property type="entry name" value="Riboflavin_synthase-like_b-brl"/>
</dbReference>
<evidence type="ECO:0000259" key="4">
    <source>
        <dbReference type="PROSITE" id="PS51340"/>
    </source>
</evidence>
<dbReference type="GO" id="GO:0008168">
    <property type="term" value="F:methyltransferase activity"/>
    <property type="evidence" value="ECO:0007669"/>
    <property type="project" value="UniProtKB-KW"/>
</dbReference>
<dbReference type="Pfam" id="PF03475">
    <property type="entry name" value="YiiM_3-alpha"/>
    <property type="match status" value="1"/>
</dbReference>
<keyword evidence="7" id="KW-1185">Reference proteome</keyword>
<keyword evidence="2" id="KW-0411">Iron-sulfur</keyword>
<reference evidence="6" key="1">
    <citation type="journal article" date="2020" name="Stud. Mycol.">
        <title>101 Dothideomycetes genomes: a test case for predicting lifestyles and emergence of pathogens.</title>
        <authorList>
            <person name="Haridas S."/>
            <person name="Albert R."/>
            <person name="Binder M."/>
            <person name="Bloem J."/>
            <person name="Labutti K."/>
            <person name="Salamov A."/>
            <person name="Andreopoulos B."/>
            <person name="Baker S."/>
            <person name="Barry K."/>
            <person name="Bills G."/>
            <person name="Bluhm B."/>
            <person name="Cannon C."/>
            <person name="Castanera R."/>
            <person name="Culley D."/>
            <person name="Daum C."/>
            <person name="Ezra D."/>
            <person name="Gonzalez J."/>
            <person name="Henrissat B."/>
            <person name="Kuo A."/>
            <person name="Liang C."/>
            <person name="Lipzen A."/>
            <person name="Lutzoni F."/>
            <person name="Magnuson J."/>
            <person name="Mondo S."/>
            <person name="Nolan M."/>
            <person name="Ohm R."/>
            <person name="Pangilinan J."/>
            <person name="Park H.-J."/>
            <person name="Ramirez L."/>
            <person name="Alfaro M."/>
            <person name="Sun H."/>
            <person name="Tritt A."/>
            <person name="Yoshinaga Y."/>
            <person name="Zwiers L.-H."/>
            <person name="Turgeon B."/>
            <person name="Goodwin S."/>
            <person name="Spatafora J."/>
            <person name="Crous P."/>
            <person name="Grigoriev I."/>
        </authorList>
    </citation>
    <scope>NUCLEOTIDE SEQUENCE</scope>
    <source>
        <strain evidence="6">CBS 269.34</strain>
    </source>
</reference>
<dbReference type="Gene3D" id="2.40.30.10">
    <property type="entry name" value="Translation factors"/>
    <property type="match status" value="1"/>
</dbReference>
<dbReference type="PANTHER" id="PTHR30212:SF2">
    <property type="entry name" value="PROTEIN YIIM"/>
    <property type="match status" value="1"/>
</dbReference>
<gene>
    <name evidence="6" type="ORF">BU16DRAFT_550593</name>
</gene>
<evidence type="ECO:0000256" key="2">
    <source>
        <dbReference type="ARBA" id="ARBA00023014"/>
    </source>
</evidence>
<keyword evidence="6" id="KW-0808">Transferase</keyword>
<dbReference type="InterPro" id="IPR011037">
    <property type="entry name" value="Pyrv_Knase-like_insert_dom_sf"/>
</dbReference>
<dbReference type="SUPFAM" id="SSF54292">
    <property type="entry name" value="2Fe-2S ferredoxin-like"/>
    <property type="match status" value="1"/>
</dbReference>
<evidence type="ECO:0000313" key="7">
    <source>
        <dbReference type="Proteomes" id="UP000799750"/>
    </source>
</evidence>
<dbReference type="InterPro" id="IPR005163">
    <property type="entry name" value="Tri_helical_YiiM-like"/>
</dbReference>
<dbReference type="PRINTS" id="PR00409">
    <property type="entry name" value="PHDIOXRDTASE"/>
</dbReference>
<keyword evidence="6" id="KW-0489">Methyltransferase</keyword>
<dbReference type="SUPFAM" id="SSF52343">
    <property type="entry name" value="Ferredoxin reductase-like, C-terminal NADP-linked domain"/>
    <property type="match status" value="1"/>
</dbReference>
<dbReference type="GO" id="GO:0032259">
    <property type="term" value="P:methylation"/>
    <property type="evidence" value="ECO:0007669"/>
    <property type="project" value="UniProtKB-KW"/>
</dbReference>
<evidence type="ECO:0000259" key="5">
    <source>
        <dbReference type="PROSITE" id="PS51384"/>
    </source>
</evidence>